<proteinExistence type="predicted"/>
<dbReference type="OrthoDB" id="573055at2"/>
<evidence type="ECO:0000313" key="2">
    <source>
        <dbReference type="EMBL" id="QEN06458.1"/>
    </source>
</evidence>
<protein>
    <recommendedName>
        <fullName evidence="4">Desulfoferrodoxin ferrous iron-binding domain-containing protein</fullName>
    </recommendedName>
</protein>
<accession>A0A5C1QGH4</accession>
<dbReference type="EMBL" id="CP036150">
    <property type="protein sequence ID" value="QEN06458.1"/>
    <property type="molecule type" value="Genomic_DNA"/>
</dbReference>
<dbReference type="AlphaFoldDB" id="A0A5C1QGH4"/>
<dbReference type="RefSeq" id="WP_149484541.1">
    <property type="nucleotide sequence ID" value="NZ_CP036150.1"/>
</dbReference>
<name>A0A5C1QGH4_9SPIO</name>
<evidence type="ECO:0000256" key="1">
    <source>
        <dbReference type="SAM" id="SignalP"/>
    </source>
</evidence>
<reference evidence="2 3" key="1">
    <citation type="submission" date="2019-02" db="EMBL/GenBank/DDBJ databases">
        <title>Complete Genome Sequence and Methylome Analysis of free living Spirochaetas.</title>
        <authorList>
            <person name="Fomenkov A."/>
            <person name="Dubinina G."/>
            <person name="Leshcheva N."/>
            <person name="Mikheeva N."/>
            <person name="Grabovich M."/>
            <person name="Vincze T."/>
            <person name="Roberts R.J."/>
        </authorList>
    </citation>
    <scope>NUCLEOTIDE SEQUENCE [LARGE SCALE GENOMIC DNA]</scope>
    <source>
        <strain evidence="2 3">K2</strain>
    </source>
</reference>
<dbReference type="Proteomes" id="UP000324209">
    <property type="component" value="Chromosome"/>
</dbReference>
<feature type="chain" id="PRO_5022798055" description="Desulfoferrodoxin ferrous iron-binding domain-containing protein" evidence="1">
    <location>
        <begin position="21"/>
        <end position="142"/>
    </location>
</feature>
<evidence type="ECO:0008006" key="4">
    <source>
        <dbReference type="Google" id="ProtNLM"/>
    </source>
</evidence>
<evidence type="ECO:0000313" key="3">
    <source>
        <dbReference type="Proteomes" id="UP000324209"/>
    </source>
</evidence>
<gene>
    <name evidence="2" type="ORF">EXM22_00055</name>
</gene>
<sequence>MKMIRILPILMFLVLQGISAQEFKANDNLNYAQVESVQAVLQSNGTWTISATLRHNDQGWDHYADQWIVVDPETEKVLGTRVLTHPHVEEQPFTRSLTRLILPKGQRYLEIRAKCTLHGYEGKRVLVDLTQKNGPGYSIKTP</sequence>
<dbReference type="KEGG" id="ock:EXM22_00055"/>
<organism evidence="2 3">
    <name type="scientific">Oceanispirochaeta crateris</name>
    <dbReference type="NCBI Taxonomy" id="2518645"/>
    <lineage>
        <taxon>Bacteria</taxon>
        <taxon>Pseudomonadati</taxon>
        <taxon>Spirochaetota</taxon>
        <taxon>Spirochaetia</taxon>
        <taxon>Spirochaetales</taxon>
        <taxon>Spirochaetaceae</taxon>
        <taxon>Oceanispirochaeta</taxon>
    </lineage>
</organism>
<feature type="signal peptide" evidence="1">
    <location>
        <begin position="1"/>
        <end position="20"/>
    </location>
</feature>
<keyword evidence="1" id="KW-0732">Signal</keyword>
<keyword evidence="3" id="KW-1185">Reference proteome</keyword>